<dbReference type="InterPro" id="IPR051015">
    <property type="entry name" value="EvgA-like"/>
</dbReference>
<dbReference type="GO" id="GO:0006355">
    <property type="term" value="P:regulation of DNA-templated transcription"/>
    <property type="evidence" value="ECO:0007669"/>
    <property type="project" value="InterPro"/>
</dbReference>
<evidence type="ECO:0000313" key="5">
    <source>
        <dbReference type="Proteomes" id="UP000178666"/>
    </source>
</evidence>
<reference evidence="3 5" key="1">
    <citation type="journal article" date="2016" name="Plant Dis.">
        <title>Improved production of propionic acid using genome shuffling.</title>
        <authorList>
            <person name="Luna-Flores C.H."/>
            <person name="Palfreyman R.W."/>
            <person name="Kromer J.O."/>
            <person name="Nielsen L.K."/>
            <person name="Marcellin E."/>
        </authorList>
    </citation>
    <scope>NUCLEOTIDE SEQUENCE [LARGE SCALE GENOMIC DNA]</scope>
    <source>
        <strain evidence="3 5">F3E8</strain>
    </source>
</reference>
<accession>A0AAC9ANQ3</accession>
<evidence type="ECO:0000313" key="3">
    <source>
        <dbReference type="EMBL" id="AOZ47295.1"/>
    </source>
</evidence>
<dbReference type="InterPro" id="IPR016032">
    <property type="entry name" value="Sig_transdc_resp-reg_C-effctor"/>
</dbReference>
<dbReference type="EMBL" id="CP014352">
    <property type="protein sequence ID" value="AMS05829.1"/>
    <property type="molecule type" value="Genomic_DNA"/>
</dbReference>
<dbReference type="GO" id="GO:0003677">
    <property type="term" value="F:DNA binding"/>
    <property type="evidence" value="ECO:0007669"/>
    <property type="project" value="InterPro"/>
</dbReference>
<feature type="domain" description="HTH luxR-type" evidence="1">
    <location>
        <begin position="126"/>
        <end position="191"/>
    </location>
</feature>
<dbReference type="SMART" id="SM00421">
    <property type="entry name" value="HTH_LUXR"/>
    <property type="match status" value="1"/>
</dbReference>
<proteinExistence type="predicted"/>
<evidence type="ECO:0000313" key="2">
    <source>
        <dbReference type="EMBL" id="AMS05829.1"/>
    </source>
</evidence>
<keyword evidence="5" id="KW-1185">Reference proteome</keyword>
<dbReference type="PROSITE" id="PS50043">
    <property type="entry name" value="HTH_LUXR_2"/>
    <property type="match status" value="1"/>
</dbReference>
<reference evidence="2 4" key="2">
    <citation type="submission" date="2016-02" db="EMBL/GenBank/DDBJ databases">
        <title>Complete Genome Sequence of Propionibacterium acidipropionici ATCC 55737.</title>
        <authorList>
            <person name="Luna Flores C.H."/>
            <person name="Nielsen L.K."/>
            <person name="Marcellin E."/>
        </authorList>
    </citation>
    <scope>NUCLEOTIDE SEQUENCE [LARGE SCALE GENOMIC DNA]</scope>
    <source>
        <strain evidence="2 4">ATCC 55737</strain>
    </source>
</reference>
<sequence length="193" mass="20164">MATSTPDPASSGGIWRRTPDPATVLPFRSGLATEVLEHDPAAVVLDEENTTVDCVGLVTILRDLGYLGKILILSPALGPGHLRAAIRAGADGYLARSAAGRRLAPSLDAMIDGHYAISPDLAAQALRAEPCPLSSRELAVLGMVAKHWPTDQIAGSLGLTTGSTRNVISSLTRRLGAHTRDEAAAQARTSGWI</sequence>
<dbReference type="Proteomes" id="UP000075221">
    <property type="component" value="Chromosome"/>
</dbReference>
<dbReference type="PANTHER" id="PTHR45566">
    <property type="entry name" value="HTH-TYPE TRANSCRIPTIONAL REGULATOR YHJB-RELATED"/>
    <property type="match status" value="1"/>
</dbReference>
<dbReference type="AlphaFoldDB" id="A0AAC9ANQ3"/>
<dbReference type="Gene3D" id="1.10.10.10">
    <property type="entry name" value="Winged helix-like DNA-binding domain superfamily/Winged helix DNA-binding domain"/>
    <property type="match status" value="1"/>
</dbReference>
<dbReference type="Pfam" id="PF00196">
    <property type="entry name" value="GerE"/>
    <property type="match status" value="1"/>
</dbReference>
<dbReference type="InterPro" id="IPR000792">
    <property type="entry name" value="Tscrpt_reg_LuxR_C"/>
</dbReference>
<dbReference type="SUPFAM" id="SSF46894">
    <property type="entry name" value="C-terminal effector domain of the bipartite response regulators"/>
    <property type="match status" value="1"/>
</dbReference>
<evidence type="ECO:0000259" key="1">
    <source>
        <dbReference type="PROSITE" id="PS50043"/>
    </source>
</evidence>
<dbReference type="CDD" id="cd06170">
    <property type="entry name" value="LuxR_C_like"/>
    <property type="match status" value="1"/>
</dbReference>
<dbReference type="Gene3D" id="3.40.50.2300">
    <property type="match status" value="1"/>
</dbReference>
<organism evidence="2 4">
    <name type="scientific">Acidipropionibacterium acidipropionici</name>
    <dbReference type="NCBI Taxonomy" id="1748"/>
    <lineage>
        <taxon>Bacteria</taxon>
        <taxon>Bacillati</taxon>
        <taxon>Actinomycetota</taxon>
        <taxon>Actinomycetes</taxon>
        <taxon>Propionibacteriales</taxon>
        <taxon>Propionibacteriaceae</taxon>
        <taxon>Acidipropionibacterium</taxon>
    </lineage>
</organism>
<dbReference type="Proteomes" id="UP000178666">
    <property type="component" value="Chromosome"/>
</dbReference>
<dbReference type="EMBL" id="CP015970">
    <property type="protein sequence ID" value="AOZ47295.1"/>
    <property type="molecule type" value="Genomic_DNA"/>
</dbReference>
<gene>
    <name evidence="3" type="ORF">A8L58_12075</name>
    <name evidence="2" type="ORF">AXH35_10635</name>
</gene>
<dbReference type="InterPro" id="IPR011006">
    <property type="entry name" value="CheY-like_superfamily"/>
</dbReference>
<protein>
    <recommendedName>
        <fullName evidence="1">HTH luxR-type domain-containing protein</fullName>
    </recommendedName>
</protein>
<name>A0AAC9ANQ3_9ACTN</name>
<evidence type="ECO:0000313" key="4">
    <source>
        <dbReference type="Proteomes" id="UP000075221"/>
    </source>
</evidence>
<dbReference type="PANTHER" id="PTHR45566:SF2">
    <property type="entry name" value="NARL SUBFAMILY"/>
    <property type="match status" value="1"/>
</dbReference>
<dbReference type="InterPro" id="IPR036388">
    <property type="entry name" value="WH-like_DNA-bd_sf"/>
</dbReference>
<dbReference type="SUPFAM" id="SSF52172">
    <property type="entry name" value="CheY-like"/>
    <property type="match status" value="1"/>
</dbReference>